<dbReference type="PROSITE" id="PS00237">
    <property type="entry name" value="G_PROTEIN_RECEP_F1_1"/>
    <property type="match status" value="1"/>
</dbReference>
<evidence type="ECO:0000313" key="12">
    <source>
        <dbReference type="Proteomes" id="UP000663879"/>
    </source>
</evidence>
<dbReference type="CDD" id="cd00637">
    <property type="entry name" value="7tm_classA_rhodopsin-like"/>
    <property type="match status" value="1"/>
</dbReference>
<protein>
    <recommendedName>
        <fullName evidence="10">G-protein coupled receptors family 1 profile domain-containing protein</fullName>
    </recommendedName>
</protein>
<evidence type="ECO:0000256" key="4">
    <source>
        <dbReference type="ARBA" id="ARBA00023040"/>
    </source>
</evidence>
<evidence type="ECO:0000256" key="1">
    <source>
        <dbReference type="ARBA" id="ARBA00004141"/>
    </source>
</evidence>
<sequence>MNSTYQANTTNDHIFIFLTTISIVGTIGNLIVAFVYWQKKDRQTSTFFILALSFIDLTVCSVLIPLIIYMEKILYETDNILICKGFNFLTTTTVPSSSLLMTAIAFDRFFCICMVSRNIMTYKKAKIISLSLLSFSICLGVIPSLASVITVNNRNVTLGEDNISTSYDLCVVDMDAKYTKFGVLIMPFKFFYDCLFVICVVIITYLYIRIYKEIYYRRKLKSERKRKLIYNSIINGGGLNVFGLEEENNGSFLKRLCCGKLKAKTDDRAANDMIDGNNTKIKTLSIPLIKVTVDTENGFIERSVHCDMASEAADENLRKESLDDENLQVKSKLETRKLSIHRRSLPHIGSKHVISSKDIRTAFMLFVISCLFLIFYLPSITVTYLAIFLPSINSNLYISYLYLSNSAINPIIYCFLNPNFRADLVKLFFKRGFLFDKCAKNSSLK</sequence>
<organism evidence="11 12">
    <name type="scientific">Brachionus calyciflorus</name>
    <dbReference type="NCBI Taxonomy" id="104777"/>
    <lineage>
        <taxon>Eukaryota</taxon>
        <taxon>Metazoa</taxon>
        <taxon>Spiralia</taxon>
        <taxon>Gnathifera</taxon>
        <taxon>Rotifera</taxon>
        <taxon>Eurotatoria</taxon>
        <taxon>Monogononta</taxon>
        <taxon>Pseudotrocha</taxon>
        <taxon>Ploima</taxon>
        <taxon>Brachionidae</taxon>
        <taxon>Brachionus</taxon>
    </lineage>
</organism>
<dbReference type="InterPro" id="IPR000276">
    <property type="entry name" value="GPCR_Rhodpsn"/>
</dbReference>
<evidence type="ECO:0000313" key="11">
    <source>
        <dbReference type="EMBL" id="CAF0956091.1"/>
    </source>
</evidence>
<feature type="transmembrane region" description="Helical" evidence="9">
    <location>
        <begin position="127"/>
        <end position="149"/>
    </location>
</feature>
<dbReference type="EMBL" id="CAJNOC010002875">
    <property type="protein sequence ID" value="CAF0956091.1"/>
    <property type="molecule type" value="Genomic_DNA"/>
</dbReference>
<comment type="similarity">
    <text evidence="8">Belongs to the G-protein coupled receptor 1 family.</text>
</comment>
<feature type="transmembrane region" description="Helical" evidence="9">
    <location>
        <begin position="362"/>
        <end position="385"/>
    </location>
</feature>
<comment type="subcellular location">
    <subcellularLocation>
        <location evidence="1">Membrane</location>
        <topology evidence="1">Multi-pass membrane protein</topology>
    </subcellularLocation>
</comment>
<evidence type="ECO:0000256" key="5">
    <source>
        <dbReference type="ARBA" id="ARBA00023136"/>
    </source>
</evidence>
<dbReference type="InterPro" id="IPR017452">
    <property type="entry name" value="GPCR_Rhodpsn_7TM"/>
</dbReference>
<keyword evidence="5 9" id="KW-0472">Membrane</keyword>
<dbReference type="Gene3D" id="1.20.1070.10">
    <property type="entry name" value="Rhodopsin 7-helix transmembrane proteins"/>
    <property type="match status" value="2"/>
</dbReference>
<gene>
    <name evidence="11" type="ORF">OXX778_LOCUS14201</name>
</gene>
<evidence type="ECO:0000259" key="10">
    <source>
        <dbReference type="PROSITE" id="PS50262"/>
    </source>
</evidence>
<dbReference type="PANTHER" id="PTHR24238:SF47">
    <property type="entry name" value="ECDYSTEROIDS_DOPAMINE RECEPTOR-RELATED"/>
    <property type="match status" value="1"/>
</dbReference>
<evidence type="ECO:0000256" key="8">
    <source>
        <dbReference type="RuleBase" id="RU000688"/>
    </source>
</evidence>
<feature type="domain" description="G-protein coupled receptors family 1 profile" evidence="10">
    <location>
        <begin position="28"/>
        <end position="413"/>
    </location>
</feature>
<keyword evidence="6 8" id="KW-0675">Receptor</keyword>
<proteinExistence type="inferred from homology"/>
<dbReference type="GO" id="GO:0016020">
    <property type="term" value="C:membrane"/>
    <property type="evidence" value="ECO:0007669"/>
    <property type="project" value="UniProtKB-SubCell"/>
</dbReference>
<evidence type="ECO:0000256" key="9">
    <source>
        <dbReference type="SAM" id="Phobius"/>
    </source>
</evidence>
<feature type="transmembrane region" description="Helical" evidence="9">
    <location>
        <begin position="14"/>
        <end position="35"/>
    </location>
</feature>
<evidence type="ECO:0000256" key="7">
    <source>
        <dbReference type="ARBA" id="ARBA00023224"/>
    </source>
</evidence>
<keyword evidence="3 9" id="KW-1133">Transmembrane helix</keyword>
<feature type="transmembrane region" description="Helical" evidence="9">
    <location>
        <begin position="190"/>
        <end position="208"/>
    </location>
</feature>
<keyword evidence="12" id="KW-1185">Reference proteome</keyword>
<name>A0A814DMI2_9BILA</name>
<dbReference type="PRINTS" id="PR00237">
    <property type="entry name" value="GPCRRHODOPSN"/>
</dbReference>
<dbReference type="Pfam" id="PF00001">
    <property type="entry name" value="7tm_1"/>
    <property type="match status" value="1"/>
</dbReference>
<dbReference type="SUPFAM" id="SSF81321">
    <property type="entry name" value="Family A G protein-coupled receptor-like"/>
    <property type="match status" value="1"/>
</dbReference>
<dbReference type="Proteomes" id="UP000663879">
    <property type="component" value="Unassembled WGS sequence"/>
</dbReference>
<dbReference type="GO" id="GO:0004930">
    <property type="term" value="F:G protein-coupled receptor activity"/>
    <property type="evidence" value="ECO:0007669"/>
    <property type="project" value="UniProtKB-KW"/>
</dbReference>
<accession>A0A814DMI2</accession>
<evidence type="ECO:0000256" key="6">
    <source>
        <dbReference type="ARBA" id="ARBA00023170"/>
    </source>
</evidence>
<dbReference type="SMART" id="SM01381">
    <property type="entry name" value="7TM_GPCR_Srsx"/>
    <property type="match status" value="1"/>
</dbReference>
<dbReference type="PANTHER" id="PTHR24238">
    <property type="entry name" value="G-PROTEIN COUPLED RECEPTOR"/>
    <property type="match status" value="1"/>
</dbReference>
<feature type="transmembrane region" description="Helical" evidence="9">
    <location>
        <begin position="47"/>
        <end position="69"/>
    </location>
</feature>
<dbReference type="AlphaFoldDB" id="A0A814DMI2"/>
<reference evidence="11" key="1">
    <citation type="submission" date="2021-02" db="EMBL/GenBank/DDBJ databases">
        <authorList>
            <person name="Nowell W R."/>
        </authorList>
    </citation>
    <scope>NUCLEOTIDE SEQUENCE</scope>
    <source>
        <strain evidence="11">Ploen Becks lab</strain>
    </source>
</reference>
<comment type="caution">
    <text evidence="11">The sequence shown here is derived from an EMBL/GenBank/DDBJ whole genome shotgun (WGS) entry which is preliminary data.</text>
</comment>
<evidence type="ECO:0000256" key="2">
    <source>
        <dbReference type="ARBA" id="ARBA00022692"/>
    </source>
</evidence>
<evidence type="ECO:0000256" key="3">
    <source>
        <dbReference type="ARBA" id="ARBA00022989"/>
    </source>
</evidence>
<keyword evidence="2 8" id="KW-0812">Transmembrane</keyword>
<keyword evidence="4 8" id="KW-0297">G-protein coupled receptor</keyword>
<feature type="transmembrane region" description="Helical" evidence="9">
    <location>
        <begin position="397"/>
        <end position="416"/>
    </location>
</feature>
<dbReference type="PROSITE" id="PS50262">
    <property type="entry name" value="G_PROTEIN_RECEP_F1_2"/>
    <property type="match status" value="1"/>
</dbReference>
<dbReference type="OrthoDB" id="6076970at2759"/>
<keyword evidence="7 8" id="KW-0807">Transducer</keyword>